<dbReference type="GO" id="GO:0048306">
    <property type="term" value="F:calcium-dependent protein binding"/>
    <property type="evidence" value="ECO:0007669"/>
    <property type="project" value="TreeGrafter"/>
</dbReference>
<dbReference type="FunCoup" id="A0A6J2KUP1">
    <property type="interactions" value="74"/>
</dbReference>
<evidence type="ECO:0000256" key="2">
    <source>
        <dbReference type="ARBA" id="ARBA00022837"/>
    </source>
</evidence>
<dbReference type="GO" id="GO:0005509">
    <property type="term" value="F:calcium ion binding"/>
    <property type="evidence" value="ECO:0007669"/>
    <property type="project" value="InterPro"/>
</dbReference>
<protein>
    <submittedName>
        <fullName evidence="5">Protein S100-A7-like</fullName>
    </submittedName>
</protein>
<keyword evidence="1" id="KW-0479">Metal-binding</keyword>
<reference evidence="5" key="1">
    <citation type="submission" date="2025-08" db="UniProtKB">
        <authorList>
            <consortium name="RefSeq"/>
        </authorList>
    </citation>
    <scope>IDENTIFICATION</scope>
    <source>
        <tissue evidence="5">Muscle</tissue>
    </source>
</reference>
<sequence>MSHTKAEKSVMGMIDLFHKYVKPDDTIDKPGLLKMLKENFPNFLKASDNQGKDYLSHIFEEKDKNEDKKIQFSEFLSLVGDIATEYHNQSHKGTASSGGHQ</sequence>
<dbReference type="GO" id="GO:0046914">
    <property type="term" value="F:transition metal ion binding"/>
    <property type="evidence" value="ECO:0007669"/>
    <property type="project" value="InterPro"/>
</dbReference>
<dbReference type="GO" id="GO:0005737">
    <property type="term" value="C:cytoplasm"/>
    <property type="evidence" value="ECO:0007669"/>
    <property type="project" value="TreeGrafter"/>
</dbReference>
<dbReference type="CDD" id="cd00213">
    <property type="entry name" value="S-100"/>
    <property type="match status" value="1"/>
</dbReference>
<dbReference type="PROSITE" id="PS00018">
    <property type="entry name" value="EF_HAND_1"/>
    <property type="match status" value="1"/>
</dbReference>
<dbReference type="AlphaFoldDB" id="A0A6J2KUP1"/>
<dbReference type="GO" id="GO:0070062">
    <property type="term" value="C:extracellular exosome"/>
    <property type="evidence" value="ECO:0007669"/>
    <property type="project" value="TreeGrafter"/>
</dbReference>
<evidence type="ECO:0000313" key="4">
    <source>
        <dbReference type="Proteomes" id="UP000504628"/>
    </source>
</evidence>
<dbReference type="PANTHER" id="PTHR11639">
    <property type="entry name" value="S100 CALCIUM-BINDING PROTEIN"/>
    <property type="match status" value="1"/>
</dbReference>
<dbReference type="KEGG" id="pdic:114489125"/>
<dbReference type="SMART" id="SM01394">
    <property type="entry name" value="S_100"/>
    <property type="match status" value="1"/>
</dbReference>
<dbReference type="GO" id="GO:0043542">
    <property type="term" value="P:endothelial cell migration"/>
    <property type="evidence" value="ECO:0007669"/>
    <property type="project" value="TreeGrafter"/>
</dbReference>
<feature type="domain" description="EF-hand" evidence="3">
    <location>
        <begin position="50"/>
        <end position="85"/>
    </location>
</feature>
<evidence type="ECO:0000259" key="3">
    <source>
        <dbReference type="PROSITE" id="PS50222"/>
    </source>
</evidence>
<dbReference type="RefSeq" id="XP_028358931.1">
    <property type="nucleotide sequence ID" value="XM_028503130.2"/>
</dbReference>
<dbReference type="InterPro" id="IPR002048">
    <property type="entry name" value="EF_hand_dom"/>
</dbReference>
<dbReference type="InterPro" id="IPR018247">
    <property type="entry name" value="EF_Hand_1_Ca_BS"/>
</dbReference>
<dbReference type="OrthoDB" id="9450914at2759"/>
<dbReference type="Proteomes" id="UP000504628">
    <property type="component" value="Chromosome 14"/>
</dbReference>
<organism evidence="4 5">
    <name type="scientific">Phyllostomus discolor</name>
    <name type="common">pale spear-nosed bat</name>
    <dbReference type="NCBI Taxonomy" id="89673"/>
    <lineage>
        <taxon>Eukaryota</taxon>
        <taxon>Metazoa</taxon>
        <taxon>Chordata</taxon>
        <taxon>Craniata</taxon>
        <taxon>Vertebrata</taxon>
        <taxon>Euteleostomi</taxon>
        <taxon>Mammalia</taxon>
        <taxon>Eutheria</taxon>
        <taxon>Laurasiatheria</taxon>
        <taxon>Chiroptera</taxon>
        <taxon>Yangochiroptera</taxon>
        <taxon>Phyllostomidae</taxon>
        <taxon>Phyllostominae</taxon>
        <taxon>Phyllostomus</taxon>
    </lineage>
</organism>
<dbReference type="InterPro" id="IPR013787">
    <property type="entry name" value="S100_Ca-bd_sub"/>
</dbReference>
<dbReference type="SUPFAM" id="SSF47473">
    <property type="entry name" value="EF-hand"/>
    <property type="match status" value="1"/>
</dbReference>
<dbReference type="InterPro" id="IPR034325">
    <property type="entry name" value="S-100_dom"/>
</dbReference>
<dbReference type="InParanoid" id="A0A6J2KUP1"/>
<keyword evidence="4" id="KW-1185">Reference proteome</keyword>
<dbReference type="InterPro" id="IPR011992">
    <property type="entry name" value="EF-hand-dom_pair"/>
</dbReference>
<evidence type="ECO:0000256" key="1">
    <source>
        <dbReference type="ARBA" id="ARBA00022723"/>
    </source>
</evidence>
<evidence type="ECO:0000313" key="5">
    <source>
        <dbReference type="RefSeq" id="XP_028358931.1"/>
    </source>
</evidence>
<dbReference type="Pfam" id="PF01023">
    <property type="entry name" value="S_100"/>
    <property type="match status" value="1"/>
</dbReference>
<gene>
    <name evidence="5" type="primary">LOC114489125</name>
</gene>
<dbReference type="PANTHER" id="PTHR11639:SF67">
    <property type="entry name" value="PROTEIN S100-A7-LIKE 2"/>
    <property type="match status" value="1"/>
</dbReference>
<keyword evidence="2" id="KW-0106">Calcium</keyword>
<proteinExistence type="predicted"/>
<dbReference type="Gene3D" id="1.10.238.10">
    <property type="entry name" value="EF-hand"/>
    <property type="match status" value="1"/>
</dbReference>
<dbReference type="GeneID" id="114489125"/>
<dbReference type="PROSITE" id="PS50222">
    <property type="entry name" value="EF_HAND_2"/>
    <property type="match status" value="1"/>
</dbReference>
<accession>A0A6J2KUP1</accession>
<name>A0A6J2KUP1_9CHIR</name>